<feature type="domain" description="J" evidence="3">
    <location>
        <begin position="25"/>
        <end position="89"/>
    </location>
</feature>
<evidence type="ECO:0000256" key="2">
    <source>
        <dbReference type="SAM" id="SignalP"/>
    </source>
</evidence>
<evidence type="ECO:0000256" key="1">
    <source>
        <dbReference type="SAM" id="MobiDB-lite"/>
    </source>
</evidence>
<dbReference type="SMART" id="SM00271">
    <property type="entry name" value="DnaJ"/>
    <property type="match status" value="1"/>
</dbReference>
<name>A0A9D4YW38_CHLVU</name>
<dbReference type="Pfam" id="PF00226">
    <property type="entry name" value="DnaJ"/>
    <property type="match status" value="1"/>
</dbReference>
<reference evidence="4" key="1">
    <citation type="journal article" date="2019" name="Plant J.">
        <title>Chlorella vulgaris genome assembly and annotation reveals the molecular basis for metabolic acclimation to high light conditions.</title>
        <authorList>
            <person name="Cecchin M."/>
            <person name="Marcolungo L."/>
            <person name="Rossato M."/>
            <person name="Girolomoni L."/>
            <person name="Cosentino E."/>
            <person name="Cuine S."/>
            <person name="Li-Beisson Y."/>
            <person name="Delledonne M."/>
            <person name="Ballottari M."/>
        </authorList>
    </citation>
    <scope>NUCLEOTIDE SEQUENCE</scope>
    <source>
        <strain evidence="4">211/11P</strain>
    </source>
</reference>
<gene>
    <name evidence="4" type="ORF">D9Q98_005434</name>
</gene>
<keyword evidence="5" id="KW-1185">Reference proteome</keyword>
<proteinExistence type="predicted"/>
<dbReference type="SUPFAM" id="SSF52833">
    <property type="entry name" value="Thioredoxin-like"/>
    <property type="match status" value="1"/>
</dbReference>
<keyword evidence="2" id="KW-0732">Signal</keyword>
<dbReference type="InterPro" id="IPR036869">
    <property type="entry name" value="J_dom_sf"/>
</dbReference>
<dbReference type="EMBL" id="SIDB01000008">
    <property type="protein sequence ID" value="KAI3429339.1"/>
    <property type="molecule type" value="Genomic_DNA"/>
</dbReference>
<protein>
    <recommendedName>
        <fullName evidence="3">J domain-containing protein</fullName>
    </recommendedName>
</protein>
<dbReference type="PRINTS" id="PR00625">
    <property type="entry name" value="JDOMAIN"/>
</dbReference>
<dbReference type="Gene3D" id="1.10.287.110">
    <property type="entry name" value="DnaJ domain"/>
    <property type="match status" value="1"/>
</dbReference>
<sequence>MRWLGALTALLLISCSSVAGYLRAQHYAELELAQGAAGADVRAAYRRLALKLHPDKNPSQAAAQRWLRVQKAYEALTQTGTRGSFSSAAQAGPFEQRQQQQQQQQEARTASSHFWRSQQQQAPPPIPSDTESLDAAAFHRRVLAADTRASGAGGAWLLQVYADSSPYCRALSPHWEQAAVGMMGPALVFARIDAAAHPMLVRFLSSHLHLFRTPLPASHDLPAVFGLPSGCTSMACAVVYTGRFSTQGLQHFAGTALLQLAPLPPLSRRLLGVWLARAHASGRVALLALLPDGQAPPAGLTNAVAGAKGRVQAAYAAWKSADNSAWAAATGATAAPALVFWDKHSGQARVVQSASIDYAAAVAQHSRQAVPQLHAGSLSELPACQTSSGPAAAGGVSVCVVLLGRGGQQALAQGRGTLQDLHQQLTSAGSSSRKWRNTAEGRHAAKALAAEDLQLAWADSAQQAQLCRHLLRWSGSSASSACLCGSWWQRLPLALCRRCSLHRVPPILVAFRQQQQPAGHRRSGGNSEDPMQLMLASFGGSLADSRQMVAWLAALVGTQAAKQPPLDAVLHPAPSFASQLAGGGGYPPADKDSILTLIYHASRAEVVWHQTAAALASALAFLSWRTAAMAGAAAGGALGLKYLLDVLSDDDEGLAGGHASASNHADRSCGQANSGDDRGTVRSRSVVQQMRQCDWQPSPGRYVVLLLLPDAKDSGAGSPVRRRQDKGPASADARPIKLQFATLAAAFERERRLCFRLASVSAALTALLHFGGRADEAAAATLAPLAVVLHPSRNRFQVVSLVDLSTAVTCLEVVLDGGGQWREGLPL</sequence>
<dbReference type="SUPFAM" id="SSF46565">
    <property type="entry name" value="Chaperone J-domain"/>
    <property type="match status" value="1"/>
</dbReference>
<dbReference type="AlphaFoldDB" id="A0A9D4YW38"/>
<dbReference type="PROSITE" id="PS51257">
    <property type="entry name" value="PROKAR_LIPOPROTEIN"/>
    <property type="match status" value="1"/>
</dbReference>
<dbReference type="Proteomes" id="UP001055712">
    <property type="component" value="Unassembled WGS sequence"/>
</dbReference>
<dbReference type="Gene3D" id="3.40.30.10">
    <property type="entry name" value="Glutaredoxin"/>
    <property type="match status" value="1"/>
</dbReference>
<evidence type="ECO:0000313" key="5">
    <source>
        <dbReference type="Proteomes" id="UP001055712"/>
    </source>
</evidence>
<reference evidence="4" key="2">
    <citation type="submission" date="2020-11" db="EMBL/GenBank/DDBJ databases">
        <authorList>
            <person name="Cecchin M."/>
            <person name="Marcolungo L."/>
            <person name="Rossato M."/>
            <person name="Girolomoni L."/>
            <person name="Cosentino E."/>
            <person name="Cuine S."/>
            <person name="Li-Beisson Y."/>
            <person name="Delledonne M."/>
            <person name="Ballottari M."/>
        </authorList>
    </citation>
    <scope>NUCLEOTIDE SEQUENCE</scope>
    <source>
        <strain evidence="4">211/11P</strain>
        <tissue evidence="4">Whole cell</tissue>
    </source>
</reference>
<dbReference type="CDD" id="cd06257">
    <property type="entry name" value="DnaJ"/>
    <property type="match status" value="1"/>
</dbReference>
<evidence type="ECO:0000259" key="3">
    <source>
        <dbReference type="PROSITE" id="PS50076"/>
    </source>
</evidence>
<evidence type="ECO:0000313" key="4">
    <source>
        <dbReference type="EMBL" id="KAI3429339.1"/>
    </source>
</evidence>
<accession>A0A9D4YW38</accession>
<feature type="region of interest" description="Disordered" evidence="1">
    <location>
        <begin position="83"/>
        <end position="131"/>
    </location>
</feature>
<feature type="signal peptide" evidence="2">
    <location>
        <begin position="1"/>
        <end position="19"/>
    </location>
</feature>
<feature type="chain" id="PRO_5039087884" description="J domain-containing protein" evidence="2">
    <location>
        <begin position="20"/>
        <end position="827"/>
    </location>
</feature>
<dbReference type="OrthoDB" id="541671at2759"/>
<dbReference type="InterPro" id="IPR052448">
    <property type="entry name" value="DnaJ_C16_autophagy_reg"/>
</dbReference>
<dbReference type="PANTHER" id="PTHR44303:SF2">
    <property type="entry name" value="DNAJ HOMOLOG SUBFAMILY C MEMBER 16"/>
    <property type="match status" value="1"/>
</dbReference>
<dbReference type="InterPro" id="IPR001623">
    <property type="entry name" value="DnaJ_domain"/>
</dbReference>
<comment type="caution">
    <text evidence="4">The sequence shown here is derived from an EMBL/GenBank/DDBJ whole genome shotgun (WGS) entry which is preliminary data.</text>
</comment>
<dbReference type="CDD" id="cd02961">
    <property type="entry name" value="PDI_a_family"/>
    <property type="match status" value="1"/>
</dbReference>
<feature type="region of interest" description="Disordered" evidence="1">
    <location>
        <begin position="655"/>
        <end position="681"/>
    </location>
</feature>
<feature type="compositionally biased region" description="Low complexity" evidence="1">
    <location>
        <begin position="96"/>
        <end position="105"/>
    </location>
</feature>
<dbReference type="PANTHER" id="PTHR44303">
    <property type="entry name" value="DNAJ HOMOLOG SUBFAMILY C MEMBER 16"/>
    <property type="match status" value="1"/>
</dbReference>
<dbReference type="PROSITE" id="PS50076">
    <property type="entry name" value="DNAJ_2"/>
    <property type="match status" value="1"/>
</dbReference>
<feature type="compositionally biased region" description="Polar residues" evidence="1">
    <location>
        <begin position="106"/>
        <end position="117"/>
    </location>
</feature>
<organism evidence="4 5">
    <name type="scientific">Chlorella vulgaris</name>
    <name type="common">Green alga</name>
    <dbReference type="NCBI Taxonomy" id="3077"/>
    <lineage>
        <taxon>Eukaryota</taxon>
        <taxon>Viridiplantae</taxon>
        <taxon>Chlorophyta</taxon>
        <taxon>core chlorophytes</taxon>
        <taxon>Trebouxiophyceae</taxon>
        <taxon>Chlorellales</taxon>
        <taxon>Chlorellaceae</taxon>
        <taxon>Chlorella clade</taxon>
        <taxon>Chlorella</taxon>
    </lineage>
</organism>
<dbReference type="InterPro" id="IPR036249">
    <property type="entry name" value="Thioredoxin-like_sf"/>
</dbReference>